<proteinExistence type="predicted"/>
<organism evidence="1 2">
    <name type="scientific">Paramuricea clavata</name>
    <name type="common">Red gorgonian</name>
    <name type="synonym">Violescent sea-whip</name>
    <dbReference type="NCBI Taxonomy" id="317549"/>
    <lineage>
        <taxon>Eukaryota</taxon>
        <taxon>Metazoa</taxon>
        <taxon>Cnidaria</taxon>
        <taxon>Anthozoa</taxon>
        <taxon>Octocorallia</taxon>
        <taxon>Malacalcyonacea</taxon>
        <taxon>Plexauridae</taxon>
        <taxon>Paramuricea</taxon>
    </lineage>
</organism>
<keyword evidence="2" id="KW-1185">Reference proteome</keyword>
<accession>A0A6S7GAW8</accession>
<sequence length="150" mass="16339">METLQMSVRSTTTADGCDVYEAYVRPKDVKHKWIQTEDFEQVNSSLIHPSPTLNGHNGNTVIENGNTVIENGNAVDNNGGILTSEVNRGGESVVTEGYLQDDERALMASGVYIGLCEGKLGSPMSMRNGGFNQDDEDVKEQNGFHVDTVE</sequence>
<protein>
    <submittedName>
        <fullName evidence="1">Uncharacterized protein</fullName>
    </submittedName>
</protein>
<evidence type="ECO:0000313" key="2">
    <source>
        <dbReference type="Proteomes" id="UP001152795"/>
    </source>
</evidence>
<dbReference type="AlphaFoldDB" id="A0A6S7GAW8"/>
<dbReference type="EMBL" id="CACRXK020001687">
    <property type="protein sequence ID" value="CAB3990594.1"/>
    <property type="molecule type" value="Genomic_DNA"/>
</dbReference>
<reference evidence="1" key="1">
    <citation type="submission" date="2020-04" db="EMBL/GenBank/DDBJ databases">
        <authorList>
            <person name="Alioto T."/>
            <person name="Alioto T."/>
            <person name="Gomez Garrido J."/>
        </authorList>
    </citation>
    <scope>NUCLEOTIDE SEQUENCE</scope>
    <source>
        <strain evidence="1">A484AB</strain>
    </source>
</reference>
<evidence type="ECO:0000313" key="1">
    <source>
        <dbReference type="EMBL" id="CAB3990594.1"/>
    </source>
</evidence>
<dbReference type="Proteomes" id="UP001152795">
    <property type="component" value="Unassembled WGS sequence"/>
</dbReference>
<name>A0A6S7GAW8_PARCT</name>
<comment type="caution">
    <text evidence="1">The sequence shown here is derived from an EMBL/GenBank/DDBJ whole genome shotgun (WGS) entry which is preliminary data.</text>
</comment>
<gene>
    <name evidence="1" type="ORF">PACLA_8A016190</name>
</gene>